<dbReference type="Gene3D" id="3.40.50.1820">
    <property type="entry name" value="alpha/beta hydrolase"/>
    <property type="match status" value="1"/>
</dbReference>
<dbReference type="Pfam" id="PF07676">
    <property type="entry name" value="PD40"/>
    <property type="match status" value="3"/>
</dbReference>
<evidence type="ECO:0000256" key="1">
    <source>
        <dbReference type="ARBA" id="ARBA00022801"/>
    </source>
</evidence>
<dbReference type="Pfam" id="PF00326">
    <property type="entry name" value="Peptidase_S9"/>
    <property type="match status" value="1"/>
</dbReference>
<sequence>MVDMKRKIIPEDIYKLAYISDPQISPDGLKVAFVKTVIDEENNNYKSNIWIKGEDKEHYKLTNGISTNNMPRWSPNGEFISFISDRNGNKQLYLIHTNGGEAEQITFMKEDISFPVWSPDGSKIAFISKIKINNKEKLEPVEIKKLKLKSDSVKGFIDTNYKNHIYVIDIISKVVTKITPDDFYLFEPEWHQIFNPSWSNDGKYLSFTSQIQDEYDRDKNPWKADIFVVSSEGGIPKAIKKDIGPALKPIWTIDDKSIIYIGHLNKYFRVTSLKLCKVALEDGKAEILSDEFDRTLEDFTVHDSGMGYSDSYPKLSMDGNKVYFLASDFGKVNLFSLSLKTKEVKRVIGGKRRIFGFTLNKEKNKIAFSFSTVDNPGDIAIFDLNTEKEIRLTDVNKDFLNSVNISIPEEISYVSKDDMRQYGWIMKPIGFQEGKKYPCVLEIHGGPYTQYGWTFFFEFQLLAAQGYVVIYCNPRGSRGYGQKLSYAEINNYGGLDYDDIMKFTDRALECGYIDPERLAVTGGSYGGYMTNWIISHTNRFKVAVTQRCISNWMTMYAMSDTGYFMVKEMLLGKELEDLIELWKISPLAYVKDINTPLLILHSEKDMRCPIEQSEQLYISLKSLDKEVEMVRFPESNHGLSRNGIPSLRLARLKYIVDYINKYIVKK</sequence>
<dbReference type="PANTHER" id="PTHR42776:SF27">
    <property type="entry name" value="DIPEPTIDYL PEPTIDASE FAMILY MEMBER 6"/>
    <property type="match status" value="1"/>
</dbReference>
<dbReference type="InterPro" id="IPR001375">
    <property type="entry name" value="Peptidase_S9_cat"/>
</dbReference>
<reference evidence="4 5" key="1">
    <citation type="submission" date="2017-02" db="EMBL/GenBank/DDBJ databases">
        <authorList>
            <person name="Peterson S.W."/>
        </authorList>
    </citation>
    <scope>NUCLEOTIDE SEQUENCE [LARGE SCALE GENOMIC DNA]</scope>
    <source>
        <strain evidence="4 5">M1</strain>
    </source>
</reference>
<dbReference type="InterPro" id="IPR029058">
    <property type="entry name" value="AB_hydrolase_fold"/>
</dbReference>
<dbReference type="GO" id="GO:0006508">
    <property type="term" value="P:proteolysis"/>
    <property type="evidence" value="ECO:0007669"/>
    <property type="project" value="InterPro"/>
</dbReference>
<dbReference type="SUPFAM" id="SSF82171">
    <property type="entry name" value="DPP6 N-terminal domain-like"/>
    <property type="match status" value="1"/>
</dbReference>
<dbReference type="Proteomes" id="UP000190285">
    <property type="component" value="Unassembled WGS sequence"/>
</dbReference>
<feature type="domain" description="Peptidase S9 prolyl oligopeptidase catalytic" evidence="3">
    <location>
        <begin position="453"/>
        <end position="659"/>
    </location>
</feature>
<dbReference type="PANTHER" id="PTHR42776">
    <property type="entry name" value="SERINE PEPTIDASE S9 FAMILY MEMBER"/>
    <property type="match status" value="1"/>
</dbReference>
<keyword evidence="4" id="KW-0645">Protease</keyword>
<dbReference type="SUPFAM" id="SSF53474">
    <property type="entry name" value="alpha/beta-Hydrolases"/>
    <property type="match status" value="1"/>
</dbReference>
<evidence type="ECO:0000259" key="3">
    <source>
        <dbReference type="Pfam" id="PF00326"/>
    </source>
</evidence>
<name>A0A1T5LTR9_9FIRM</name>
<keyword evidence="5" id="KW-1185">Reference proteome</keyword>
<dbReference type="Gene3D" id="2.120.10.30">
    <property type="entry name" value="TolB, C-terminal domain"/>
    <property type="match status" value="2"/>
</dbReference>
<protein>
    <submittedName>
        <fullName evidence="4">Dipeptidyl aminopeptidase/acylaminoacyl peptidase</fullName>
    </submittedName>
</protein>
<dbReference type="InterPro" id="IPR011042">
    <property type="entry name" value="6-blade_b-propeller_TolB-like"/>
</dbReference>
<evidence type="ECO:0000313" key="4">
    <source>
        <dbReference type="EMBL" id="SKC78989.1"/>
    </source>
</evidence>
<dbReference type="GO" id="GO:0004177">
    <property type="term" value="F:aminopeptidase activity"/>
    <property type="evidence" value="ECO:0007669"/>
    <property type="project" value="UniProtKB-KW"/>
</dbReference>
<gene>
    <name evidence="4" type="ORF">SAMN02194393_03238</name>
</gene>
<evidence type="ECO:0000313" key="5">
    <source>
        <dbReference type="Proteomes" id="UP000190285"/>
    </source>
</evidence>
<dbReference type="STRING" id="36842.SAMN02194393_03238"/>
<dbReference type="GO" id="GO:0004252">
    <property type="term" value="F:serine-type endopeptidase activity"/>
    <property type="evidence" value="ECO:0007669"/>
    <property type="project" value="TreeGrafter"/>
</dbReference>
<dbReference type="AlphaFoldDB" id="A0A1T5LTR9"/>
<dbReference type="EMBL" id="FUZT01000008">
    <property type="protein sequence ID" value="SKC78989.1"/>
    <property type="molecule type" value="Genomic_DNA"/>
</dbReference>
<evidence type="ECO:0000256" key="2">
    <source>
        <dbReference type="ARBA" id="ARBA00022825"/>
    </source>
</evidence>
<accession>A0A1T5LTR9</accession>
<keyword evidence="1" id="KW-0378">Hydrolase</keyword>
<keyword evidence="2" id="KW-0720">Serine protease</keyword>
<organism evidence="4 5">
    <name type="scientific">Maledivibacter halophilus</name>
    <dbReference type="NCBI Taxonomy" id="36842"/>
    <lineage>
        <taxon>Bacteria</taxon>
        <taxon>Bacillati</taxon>
        <taxon>Bacillota</taxon>
        <taxon>Clostridia</taxon>
        <taxon>Peptostreptococcales</taxon>
        <taxon>Caminicellaceae</taxon>
        <taxon>Maledivibacter</taxon>
    </lineage>
</organism>
<dbReference type="InterPro" id="IPR011659">
    <property type="entry name" value="WD40"/>
</dbReference>
<keyword evidence="4" id="KW-0031">Aminopeptidase</keyword>
<proteinExistence type="predicted"/>